<dbReference type="Pfam" id="PF13561">
    <property type="entry name" value="adh_short_C2"/>
    <property type="match status" value="1"/>
</dbReference>
<dbReference type="GO" id="GO:0016616">
    <property type="term" value="F:oxidoreductase activity, acting on the CH-OH group of donors, NAD or NADP as acceptor"/>
    <property type="evidence" value="ECO:0007669"/>
    <property type="project" value="TreeGrafter"/>
</dbReference>
<dbReference type="Gene3D" id="3.40.50.720">
    <property type="entry name" value="NAD(P)-binding Rossmann-like Domain"/>
    <property type="match status" value="1"/>
</dbReference>
<evidence type="ECO:0000256" key="1">
    <source>
        <dbReference type="ARBA" id="ARBA00006484"/>
    </source>
</evidence>
<protein>
    <submittedName>
        <fullName evidence="3">SDR family oxidoreductase</fullName>
    </submittedName>
</protein>
<dbReference type="InterPro" id="IPR036291">
    <property type="entry name" value="NAD(P)-bd_dom_sf"/>
</dbReference>
<dbReference type="PRINTS" id="PR00080">
    <property type="entry name" value="SDRFAMILY"/>
</dbReference>
<dbReference type="InterPro" id="IPR020904">
    <property type="entry name" value="Sc_DH/Rdtase_CS"/>
</dbReference>
<dbReference type="PROSITE" id="PS00061">
    <property type="entry name" value="ADH_SHORT"/>
    <property type="match status" value="1"/>
</dbReference>
<dbReference type="AlphaFoldDB" id="A0A9X7VYY2"/>
<evidence type="ECO:0000256" key="2">
    <source>
        <dbReference type="ARBA" id="ARBA00023002"/>
    </source>
</evidence>
<dbReference type="SUPFAM" id="SSF51735">
    <property type="entry name" value="NAD(P)-binding Rossmann-fold domains"/>
    <property type="match status" value="1"/>
</dbReference>
<dbReference type="PANTHER" id="PTHR42760:SF40">
    <property type="entry name" value="3-OXOACYL-[ACYL-CARRIER-PROTEIN] REDUCTASE, CHLOROPLASTIC"/>
    <property type="match status" value="1"/>
</dbReference>
<organism evidence="3 4">
    <name type="scientific">Alicyclobacillus mengziensis</name>
    <dbReference type="NCBI Taxonomy" id="2931921"/>
    <lineage>
        <taxon>Bacteria</taxon>
        <taxon>Bacillati</taxon>
        <taxon>Bacillota</taxon>
        <taxon>Bacilli</taxon>
        <taxon>Bacillales</taxon>
        <taxon>Alicyclobacillaceae</taxon>
        <taxon>Alicyclobacillus</taxon>
    </lineage>
</organism>
<evidence type="ECO:0000313" key="3">
    <source>
        <dbReference type="EMBL" id="QSO47651.1"/>
    </source>
</evidence>
<dbReference type="FunFam" id="3.40.50.720:FF:000084">
    <property type="entry name" value="Short-chain dehydrogenase reductase"/>
    <property type="match status" value="1"/>
</dbReference>
<reference evidence="3 4" key="1">
    <citation type="submission" date="2021-02" db="EMBL/GenBank/DDBJ databases">
        <title>Alicyclobacillus curvatus sp. nov. and Alicyclobacillus mengziensis sp. nov., two acidophilic bacteria isolated from acid mine drainage.</title>
        <authorList>
            <person name="Huang Y."/>
        </authorList>
    </citation>
    <scope>NUCLEOTIDE SEQUENCE [LARGE SCALE GENOMIC DNA]</scope>
    <source>
        <strain evidence="3 4">S30H14</strain>
    </source>
</reference>
<dbReference type="PRINTS" id="PR00081">
    <property type="entry name" value="GDHRDH"/>
</dbReference>
<sequence>METEAFQDRVVLVTGAGRGIGRAVAERYALLGARVVLWDKDESLLQESSGLIRPLTRGHAKQSTENAPDERIVTHVVDLSQPSQIENAMALVAEQFGQIDIVINNAGVSHWKSPLDLTVREWDEVLNVNLRGTFLCSREAARYMPQGSAIVNVASTRGLMSEPNSEAYAASKGGILALTHALAASLADRRIRVNAISPGWIETGDYEALRPEDHSQHFAGRVGRPSDIAQACVYLTHPANDFVTGINLVVDGGMTRKMMYLE</sequence>
<dbReference type="InterPro" id="IPR002347">
    <property type="entry name" value="SDR_fam"/>
</dbReference>
<dbReference type="Proteomes" id="UP000663505">
    <property type="component" value="Chromosome"/>
</dbReference>
<comment type="similarity">
    <text evidence="1">Belongs to the short-chain dehydrogenases/reductases (SDR) family.</text>
</comment>
<proteinExistence type="inferred from homology"/>
<dbReference type="CDD" id="cd05233">
    <property type="entry name" value="SDR_c"/>
    <property type="match status" value="1"/>
</dbReference>
<evidence type="ECO:0000313" key="4">
    <source>
        <dbReference type="Proteomes" id="UP000663505"/>
    </source>
</evidence>
<name>A0A9X7VYY2_9BACL</name>
<keyword evidence="4" id="KW-1185">Reference proteome</keyword>
<dbReference type="KEGG" id="afx:JZ786_00900"/>
<dbReference type="EMBL" id="CP071182">
    <property type="protein sequence ID" value="QSO47651.1"/>
    <property type="molecule type" value="Genomic_DNA"/>
</dbReference>
<dbReference type="PANTHER" id="PTHR42760">
    <property type="entry name" value="SHORT-CHAIN DEHYDROGENASES/REDUCTASES FAMILY MEMBER"/>
    <property type="match status" value="1"/>
</dbReference>
<dbReference type="RefSeq" id="WP_206656995.1">
    <property type="nucleotide sequence ID" value="NZ_CP071182.1"/>
</dbReference>
<dbReference type="GO" id="GO:0008206">
    <property type="term" value="P:bile acid metabolic process"/>
    <property type="evidence" value="ECO:0007669"/>
    <property type="project" value="UniProtKB-ARBA"/>
</dbReference>
<accession>A0A9X7VYY2</accession>
<keyword evidence="2" id="KW-0560">Oxidoreductase</keyword>
<gene>
    <name evidence="3" type="ORF">JZ786_00900</name>
</gene>
<dbReference type="GO" id="GO:0030497">
    <property type="term" value="P:fatty acid elongation"/>
    <property type="evidence" value="ECO:0007669"/>
    <property type="project" value="TreeGrafter"/>
</dbReference>